<comment type="cofactor">
    <cofactor evidence="5">
        <name>Zn(2+)</name>
        <dbReference type="ChEBI" id="CHEBI:29105"/>
    </cofactor>
    <text evidence="5">Binds 1 zinc ion per subunit.</text>
</comment>
<dbReference type="OrthoDB" id="9808275at2"/>
<evidence type="ECO:0000259" key="8">
    <source>
        <dbReference type="Pfam" id="PF21621"/>
    </source>
</evidence>
<evidence type="ECO:0000313" key="10">
    <source>
        <dbReference type="Proteomes" id="UP000280368"/>
    </source>
</evidence>
<dbReference type="PANTHER" id="PTHR42742">
    <property type="entry name" value="TRANSCRIPTIONAL REPRESSOR MPRA"/>
    <property type="match status" value="1"/>
</dbReference>
<proteinExistence type="predicted"/>
<evidence type="ECO:0000256" key="3">
    <source>
        <dbReference type="ARBA" id="ARBA00029741"/>
    </source>
</evidence>
<feature type="active site" evidence="6">
    <location>
        <position position="198"/>
    </location>
</feature>
<keyword evidence="10" id="KW-1185">Reference proteome</keyword>
<evidence type="ECO:0000256" key="5">
    <source>
        <dbReference type="PIRSR" id="PIRSR036894-1"/>
    </source>
</evidence>
<dbReference type="InterPro" id="IPR014628">
    <property type="entry name" value="Man6P_isomerase_Firm_short"/>
</dbReference>
<dbReference type="InterPro" id="IPR011051">
    <property type="entry name" value="RmlC_Cupin_sf"/>
</dbReference>
<dbReference type="AlphaFoldDB" id="A0A3L9ZZA0"/>
<name>A0A3L9ZZA0_9FLAO</name>
<dbReference type="CDD" id="cd07010">
    <property type="entry name" value="cupin_PMI_type_I_N_bac"/>
    <property type="match status" value="1"/>
</dbReference>
<evidence type="ECO:0000256" key="4">
    <source>
        <dbReference type="ARBA" id="ARBA00030762"/>
    </source>
</evidence>
<feature type="binding site" evidence="5">
    <location>
        <position position="103"/>
    </location>
    <ligand>
        <name>Zn(2+)</name>
        <dbReference type="ChEBI" id="CHEBI:29105"/>
    </ligand>
</feature>
<dbReference type="InterPro" id="IPR046457">
    <property type="entry name" value="PMI_typeI_cat"/>
</dbReference>
<dbReference type="Pfam" id="PF21621">
    <property type="entry name" value="MPI_cupin_dom"/>
    <property type="match status" value="1"/>
</dbReference>
<dbReference type="InterPro" id="IPR049071">
    <property type="entry name" value="MPI_cupin_dom"/>
</dbReference>
<dbReference type="SUPFAM" id="SSF51182">
    <property type="entry name" value="RmlC-like cupins"/>
    <property type="match status" value="1"/>
</dbReference>
<gene>
    <name evidence="9" type="ORF">BC961_0432</name>
</gene>
<feature type="domain" description="Mannose-6-phosphate isomerase cupin" evidence="8">
    <location>
        <begin position="244"/>
        <end position="318"/>
    </location>
</feature>
<dbReference type="InterPro" id="IPR051804">
    <property type="entry name" value="Carb_Metab_Reg_Kinase/Isom"/>
</dbReference>
<sequence>MKFYPLQFTPILKGRIWGGNKLNTVLNKSITADANGESWELSTVKGDVSIVANGKWKGKSLMDLINEYPTDILGTEVYQRFGKEFPLLFKYLDAKEDLSIQVHPNDSLAKARHGSFGKTEMWYIIQADLNSHIIAGFKEHSNSDLYLEHVKNNTLLSTLNEVEVKSGDAFFIESGTVHSIGAGLVVAEIQQTSDVTYRLYDFDRIDSAGIKRELHVDLALEAINYNSLDTKIEYSKETNFPNELVSCPYFTTNFIPLDGQVAIVKSKQSFTVYMCVEGSFELTYDDVKVDYNKGDTVLIPASMNSFSINGKASILEIYIS</sequence>
<feature type="binding site" evidence="5">
    <location>
        <position position="120"/>
    </location>
    <ligand>
        <name>Zn(2+)</name>
        <dbReference type="ChEBI" id="CHEBI:29105"/>
    </ligand>
</feature>
<evidence type="ECO:0000256" key="2">
    <source>
        <dbReference type="ARBA" id="ARBA00022833"/>
    </source>
</evidence>
<dbReference type="Gene3D" id="2.60.120.10">
    <property type="entry name" value="Jelly Rolls"/>
    <property type="match status" value="2"/>
</dbReference>
<evidence type="ECO:0000259" key="7">
    <source>
        <dbReference type="Pfam" id="PF20511"/>
    </source>
</evidence>
<dbReference type="GO" id="GO:0005975">
    <property type="term" value="P:carbohydrate metabolic process"/>
    <property type="evidence" value="ECO:0007669"/>
    <property type="project" value="InterPro"/>
</dbReference>
<dbReference type="InterPro" id="IPR014710">
    <property type="entry name" value="RmlC-like_jellyroll"/>
</dbReference>
<dbReference type="PANTHER" id="PTHR42742:SF3">
    <property type="entry name" value="FRUCTOKINASE"/>
    <property type="match status" value="1"/>
</dbReference>
<reference evidence="9 10" key="1">
    <citation type="submission" date="2018-10" db="EMBL/GenBank/DDBJ databases">
        <title>Genomic Encyclopedia of Archaeal and Bacterial Type Strains, Phase II (KMG-II): from individual species to whole genera.</title>
        <authorList>
            <person name="Goeker M."/>
        </authorList>
    </citation>
    <scope>NUCLEOTIDE SEQUENCE [LARGE SCALE GENOMIC DNA]</scope>
    <source>
        <strain evidence="9 10">DSM 19727</strain>
    </source>
</reference>
<organism evidence="9 10">
    <name type="scientific">Flavobacterium weaverense</name>
    <dbReference type="NCBI Taxonomy" id="271156"/>
    <lineage>
        <taxon>Bacteria</taxon>
        <taxon>Pseudomonadati</taxon>
        <taxon>Bacteroidota</taxon>
        <taxon>Flavobacteriia</taxon>
        <taxon>Flavobacteriales</taxon>
        <taxon>Flavobacteriaceae</taxon>
        <taxon>Flavobacterium</taxon>
    </lineage>
</organism>
<comment type="caution">
    <text evidence="9">The sequence shown here is derived from an EMBL/GenBank/DDBJ whole genome shotgun (WGS) entry which is preliminary data.</text>
</comment>
<dbReference type="EMBL" id="REFH01000007">
    <property type="protein sequence ID" value="RMA78063.1"/>
    <property type="molecule type" value="Genomic_DNA"/>
</dbReference>
<dbReference type="GO" id="GO:0008270">
    <property type="term" value="F:zinc ion binding"/>
    <property type="evidence" value="ECO:0007669"/>
    <property type="project" value="InterPro"/>
</dbReference>
<evidence type="ECO:0000256" key="1">
    <source>
        <dbReference type="ARBA" id="ARBA00022723"/>
    </source>
</evidence>
<dbReference type="Pfam" id="PF20511">
    <property type="entry name" value="PMI_typeI_cat"/>
    <property type="match status" value="1"/>
</dbReference>
<keyword evidence="9" id="KW-0413">Isomerase</keyword>
<protein>
    <recommendedName>
        <fullName evidence="3">Phosphohexomutase</fullName>
    </recommendedName>
    <alternativeName>
        <fullName evidence="4">Phosphomannose isomerase</fullName>
    </alternativeName>
</protein>
<dbReference type="GO" id="GO:0004476">
    <property type="term" value="F:mannose-6-phosphate isomerase activity"/>
    <property type="evidence" value="ECO:0007669"/>
    <property type="project" value="InterPro"/>
</dbReference>
<keyword evidence="1 5" id="KW-0479">Metal-binding</keyword>
<feature type="domain" description="Phosphomannose isomerase type I catalytic" evidence="7">
    <location>
        <begin position="9"/>
        <end position="113"/>
    </location>
</feature>
<dbReference type="RefSeq" id="WP_121924183.1">
    <property type="nucleotide sequence ID" value="NZ_CBCSGA010000002.1"/>
</dbReference>
<accession>A0A3L9ZZA0</accession>
<evidence type="ECO:0000256" key="6">
    <source>
        <dbReference type="PIRSR" id="PIRSR036894-2"/>
    </source>
</evidence>
<feature type="binding site" evidence="5">
    <location>
        <position position="178"/>
    </location>
    <ligand>
        <name>Zn(2+)</name>
        <dbReference type="ChEBI" id="CHEBI:29105"/>
    </ligand>
</feature>
<evidence type="ECO:0000313" key="9">
    <source>
        <dbReference type="EMBL" id="RMA78063.1"/>
    </source>
</evidence>
<keyword evidence="2 5" id="KW-0862">Zinc</keyword>
<dbReference type="PIRSF" id="PIRSF036894">
    <property type="entry name" value="PMI_Firm_short"/>
    <property type="match status" value="1"/>
</dbReference>
<dbReference type="Proteomes" id="UP000280368">
    <property type="component" value="Unassembled WGS sequence"/>
</dbReference>